<name>A0A5E6TV51_PSEFL</name>
<dbReference type="AlphaFoldDB" id="A0A5E6TV51"/>
<proteinExistence type="predicted"/>
<evidence type="ECO:0000313" key="2">
    <source>
        <dbReference type="Proteomes" id="UP000325607"/>
    </source>
</evidence>
<organism evidence="1 2">
    <name type="scientific">Pseudomonas fluorescens</name>
    <dbReference type="NCBI Taxonomy" id="294"/>
    <lineage>
        <taxon>Bacteria</taxon>
        <taxon>Pseudomonadati</taxon>
        <taxon>Pseudomonadota</taxon>
        <taxon>Gammaproteobacteria</taxon>
        <taxon>Pseudomonadales</taxon>
        <taxon>Pseudomonadaceae</taxon>
        <taxon>Pseudomonas</taxon>
    </lineage>
</organism>
<sequence>MTTQTGMTVAHTTKYVIKYKLNGERRFEFAQLENGTEEEAKVVLDVIHGQSEDVISEISVSKAL</sequence>
<dbReference type="EMBL" id="CABVGX010000023">
    <property type="protein sequence ID" value="VVM96412.1"/>
    <property type="molecule type" value="Genomic_DNA"/>
</dbReference>
<dbReference type="Proteomes" id="UP000325607">
    <property type="component" value="Unassembled WGS sequence"/>
</dbReference>
<protein>
    <submittedName>
        <fullName evidence="1">Uncharacterized protein</fullName>
    </submittedName>
</protein>
<evidence type="ECO:0000313" key="1">
    <source>
        <dbReference type="EMBL" id="VVM96412.1"/>
    </source>
</evidence>
<dbReference type="OrthoDB" id="7023140at2"/>
<gene>
    <name evidence="1" type="ORF">PS645_03062</name>
</gene>
<reference evidence="1 2" key="1">
    <citation type="submission" date="2019-09" db="EMBL/GenBank/DDBJ databases">
        <authorList>
            <person name="Chandra G."/>
            <person name="Truman W A."/>
        </authorList>
    </citation>
    <scope>NUCLEOTIDE SEQUENCE [LARGE SCALE GENOMIC DNA]</scope>
    <source>
        <strain evidence="1">PS645</strain>
    </source>
</reference>
<accession>A0A5E6TV51</accession>